<feature type="compositionally biased region" description="Polar residues" evidence="1">
    <location>
        <begin position="80"/>
        <end position="91"/>
    </location>
</feature>
<evidence type="ECO:0000313" key="3">
    <source>
        <dbReference type="Proteomes" id="UP000770661"/>
    </source>
</evidence>
<dbReference type="EMBL" id="JACEEZ010017129">
    <property type="protein sequence ID" value="KAG0717764.1"/>
    <property type="molecule type" value="Genomic_DNA"/>
</dbReference>
<protein>
    <submittedName>
        <fullName evidence="2">Uncharacterized protein</fullName>
    </submittedName>
</protein>
<dbReference type="AlphaFoldDB" id="A0A8J4Y548"/>
<gene>
    <name evidence="2" type="ORF">GWK47_053794</name>
</gene>
<evidence type="ECO:0000313" key="2">
    <source>
        <dbReference type="EMBL" id="KAG0717764.1"/>
    </source>
</evidence>
<sequence length="149" mass="16733">MPTLPTPYRHSDTSTTSLPSRTSLSPAAPPHYHHPHHRLPPLRMNSRSPAVRGHLFEEIPRNRQHPRPITQSRIGGGSSQGHVQRSSAPLSQTPPNPSQNCTPPCVSFPGIRHLTTDSWMKKTWINRTASTTNAMPVNSNHWRGHKRPY</sequence>
<organism evidence="2 3">
    <name type="scientific">Chionoecetes opilio</name>
    <name type="common">Atlantic snow crab</name>
    <name type="synonym">Cancer opilio</name>
    <dbReference type="NCBI Taxonomy" id="41210"/>
    <lineage>
        <taxon>Eukaryota</taxon>
        <taxon>Metazoa</taxon>
        <taxon>Ecdysozoa</taxon>
        <taxon>Arthropoda</taxon>
        <taxon>Crustacea</taxon>
        <taxon>Multicrustacea</taxon>
        <taxon>Malacostraca</taxon>
        <taxon>Eumalacostraca</taxon>
        <taxon>Eucarida</taxon>
        <taxon>Decapoda</taxon>
        <taxon>Pleocyemata</taxon>
        <taxon>Brachyura</taxon>
        <taxon>Eubrachyura</taxon>
        <taxon>Majoidea</taxon>
        <taxon>Majidae</taxon>
        <taxon>Chionoecetes</taxon>
    </lineage>
</organism>
<reference evidence="2" key="1">
    <citation type="submission" date="2020-07" db="EMBL/GenBank/DDBJ databases">
        <title>The High-quality genome of the commercially important snow crab, Chionoecetes opilio.</title>
        <authorList>
            <person name="Jeong J.-H."/>
            <person name="Ryu S."/>
        </authorList>
    </citation>
    <scope>NUCLEOTIDE SEQUENCE</scope>
    <source>
        <strain evidence="2">MADBK_172401_WGS</strain>
        <tissue evidence="2">Digestive gland</tissue>
    </source>
</reference>
<feature type="compositionally biased region" description="Low complexity" evidence="1">
    <location>
        <begin position="13"/>
        <end position="26"/>
    </location>
</feature>
<accession>A0A8J4Y548</accession>
<dbReference type="Proteomes" id="UP000770661">
    <property type="component" value="Unassembled WGS sequence"/>
</dbReference>
<comment type="caution">
    <text evidence="2">The sequence shown here is derived from an EMBL/GenBank/DDBJ whole genome shotgun (WGS) entry which is preliminary data.</text>
</comment>
<evidence type="ECO:0000256" key="1">
    <source>
        <dbReference type="SAM" id="MobiDB-lite"/>
    </source>
</evidence>
<proteinExistence type="predicted"/>
<keyword evidence="3" id="KW-1185">Reference proteome</keyword>
<name>A0A8J4Y548_CHIOP</name>
<feature type="compositionally biased region" description="Basic residues" evidence="1">
    <location>
        <begin position="31"/>
        <end position="40"/>
    </location>
</feature>
<feature type="region of interest" description="Disordered" evidence="1">
    <location>
        <begin position="1"/>
        <end position="102"/>
    </location>
</feature>